<organism evidence="1 2">
    <name type="scientific">Streblomastix strix</name>
    <dbReference type="NCBI Taxonomy" id="222440"/>
    <lineage>
        <taxon>Eukaryota</taxon>
        <taxon>Metamonada</taxon>
        <taxon>Preaxostyla</taxon>
        <taxon>Oxymonadida</taxon>
        <taxon>Streblomastigidae</taxon>
        <taxon>Streblomastix</taxon>
    </lineage>
</organism>
<gene>
    <name evidence="1" type="ORF">EZS28_032862</name>
</gene>
<accession>A0A5J4UNJ1</accession>
<dbReference type="EMBL" id="SNRW01014310">
    <property type="protein sequence ID" value="KAA6371611.1"/>
    <property type="molecule type" value="Genomic_DNA"/>
</dbReference>
<comment type="caution">
    <text evidence="1">The sequence shown here is derived from an EMBL/GenBank/DDBJ whole genome shotgun (WGS) entry which is preliminary data.</text>
</comment>
<dbReference type="AlphaFoldDB" id="A0A5J4UNJ1"/>
<proteinExistence type="predicted"/>
<sequence>MLIYDAKQLNLTILKFLIIAVEPLRRFFASNHWNICKVLVHCNTQEPFEFANHLANQLINQSQQAAQSSPATVSQAMQLVLHLTPINLKSLSHALNPTPMMTFVILPIIGVELLRQFFVSNHWKM</sequence>
<protein>
    <submittedName>
        <fullName evidence="1">Uncharacterized protein</fullName>
    </submittedName>
</protein>
<reference evidence="1 2" key="1">
    <citation type="submission" date="2019-03" db="EMBL/GenBank/DDBJ databases">
        <title>Single cell metagenomics reveals metabolic interactions within the superorganism composed of flagellate Streblomastix strix and complex community of Bacteroidetes bacteria on its surface.</title>
        <authorList>
            <person name="Treitli S.C."/>
            <person name="Kolisko M."/>
            <person name="Husnik F."/>
            <person name="Keeling P."/>
            <person name="Hampl V."/>
        </authorList>
    </citation>
    <scope>NUCLEOTIDE SEQUENCE [LARGE SCALE GENOMIC DNA]</scope>
    <source>
        <strain evidence="1">ST1C</strain>
    </source>
</reference>
<evidence type="ECO:0000313" key="2">
    <source>
        <dbReference type="Proteomes" id="UP000324800"/>
    </source>
</evidence>
<name>A0A5J4UNJ1_9EUKA</name>
<dbReference type="Proteomes" id="UP000324800">
    <property type="component" value="Unassembled WGS sequence"/>
</dbReference>
<evidence type="ECO:0000313" key="1">
    <source>
        <dbReference type="EMBL" id="KAA6371611.1"/>
    </source>
</evidence>